<evidence type="ECO:0000313" key="5">
    <source>
        <dbReference type="Proteomes" id="UP000326789"/>
    </source>
</evidence>
<feature type="binding site" evidence="2">
    <location>
        <position position="174"/>
    </location>
    <ligand>
        <name>Zn(2+)</name>
        <dbReference type="ChEBI" id="CHEBI:29105"/>
    </ligand>
</feature>
<comment type="caution">
    <text evidence="4">The sequence shown here is derived from an EMBL/GenBank/DDBJ whole genome shotgun (WGS) entry which is preliminary data.</text>
</comment>
<dbReference type="InterPro" id="IPR029035">
    <property type="entry name" value="DHS-like_NAD/FAD-binding_dom"/>
</dbReference>
<dbReference type="Proteomes" id="UP000326789">
    <property type="component" value="Unassembled WGS sequence"/>
</dbReference>
<dbReference type="InterPro" id="IPR026590">
    <property type="entry name" value="Ssirtuin_cat_dom"/>
</dbReference>
<protein>
    <submittedName>
        <fullName evidence="4">NAD-dependent protein deacetylase of SIR2 family</fullName>
    </submittedName>
</protein>
<dbReference type="PROSITE" id="PS50305">
    <property type="entry name" value="SIRTUIN"/>
    <property type="match status" value="1"/>
</dbReference>
<feature type="binding site" evidence="2">
    <location>
        <position position="136"/>
    </location>
    <ligand>
        <name>Zn(2+)</name>
        <dbReference type="ChEBI" id="CHEBI:29105"/>
    </ligand>
</feature>
<dbReference type="Gene3D" id="3.40.50.1220">
    <property type="entry name" value="TPP-binding domain"/>
    <property type="match status" value="1"/>
</dbReference>
<dbReference type="PANTHER" id="PTHR11085:SF10">
    <property type="entry name" value="NAD-DEPENDENT PROTEIN DEACYLASE SIRTUIN-5, MITOCHONDRIAL-RELATED"/>
    <property type="match status" value="1"/>
</dbReference>
<name>A0A5N3QV14_9VIBR</name>
<dbReference type="GO" id="GO:0017136">
    <property type="term" value="F:histone deacetylase activity, NAD-dependent"/>
    <property type="evidence" value="ECO:0007669"/>
    <property type="project" value="TreeGrafter"/>
</dbReference>
<dbReference type="RefSeq" id="WP_150873211.1">
    <property type="nucleotide sequence ID" value="NZ_VWSE01000010.1"/>
</dbReference>
<feature type="binding site" evidence="2">
    <location>
        <position position="177"/>
    </location>
    <ligand>
        <name>Zn(2+)</name>
        <dbReference type="ChEBI" id="CHEBI:29105"/>
    </ligand>
</feature>
<proteinExistence type="predicted"/>
<dbReference type="PANTHER" id="PTHR11085">
    <property type="entry name" value="NAD-DEPENDENT PROTEIN DEACYLASE SIRTUIN-5, MITOCHONDRIAL-RELATED"/>
    <property type="match status" value="1"/>
</dbReference>
<dbReference type="GO" id="GO:0070403">
    <property type="term" value="F:NAD+ binding"/>
    <property type="evidence" value="ECO:0007669"/>
    <property type="project" value="TreeGrafter"/>
</dbReference>
<dbReference type="GO" id="GO:0046872">
    <property type="term" value="F:metal ion binding"/>
    <property type="evidence" value="ECO:0007669"/>
    <property type="project" value="UniProtKB-KW"/>
</dbReference>
<accession>A0A5N3QV14</accession>
<organism evidence="4 5">
    <name type="scientific">Vibrio fortis</name>
    <dbReference type="NCBI Taxonomy" id="212667"/>
    <lineage>
        <taxon>Bacteria</taxon>
        <taxon>Pseudomonadati</taxon>
        <taxon>Pseudomonadota</taxon>
        <taxon>Gammaproteobacteria</taxon>
        <taxon>Vibrionales</taxon>
        <taxon>Vibrionaceae</taxon>
        <taxon>Vibrio</taxon>
    </lineage>
</organism>
<reference evidence="4 5" key="1">
    <citation type="submission" date="2019-09" db="EMBL/GenBank/DDBJ databases">
        <title>Whole genome sequence of Vibrio fortis.</title>
        <authorList>
            <person name="Das S.K."/>
        </authorList>
    </citation>
    <scope>NUCLEOTIDE SEQUENCE [LARGE SCALE GENOMIC DNA]</scope>
    <source>
        <strain evidence="4 5">AN60</strain>
    </source>
</reference>
<gene>
    <name evidence="4" type="ORF">F2P58_23675</name>
</gene>
<keyword evidence="1" id="KW-0520">NAD</keyword>
<dbReference type="AlphaFoldDB" id="A0A5N3QV14"/>
<comment type="caution">
    <text evidence="2">Lacks conserved residue(s) required for the propagation of feature annotation.</text>
</comment>
<keyword evidence="2" id="KW-0862">Zinc</keyword>
<evidence type="ECO:0000256" key="2">
    <source>
        <dbReference type="PROSITE-ProRule" id="PRU00236"/>
    </source>
</evidence>
<keyword evidence="2" id="KW-0479">Metal-binding</keyword>
<dbReference type="InterPro" id="IPR050134">
    <property type="entry name" value="NAD-dep_sirtuin_deacylases"/>
</dbReference>
<sequence length="277" mass="31237">MIVDTQLNQLRSLIDESDAILVGAGAGMSIPAGIDLDDREAFKKNYPAMTQYGFEYGYQLLGYPYQDDKLRWGYLSASLMDSARLGRDETYQNLKTILADKNHFIMTTNVDRLFYKNGFDGDKIYTPQGDSFLFQCKTPCSQEVWDALPLLEEMEQHIDPETQMLTDDKYVPTCPHCGGEVYMNVRSGPFYISKHYEPQHERLNQWLTDIAGKKLLLLEIGVGFNTPGVIRAPFEHLAKQIPNCTLVRINPKDAHGPEGTLSVQQGIKETLSSLVSA</sequence>
<feature type="binding site" evidence="2">
    <location>
        <position position="140"/>
    </location>
    <ligand>
        <name>Zn(2+)</name>
        <dbReference type="ChEBI" id="CHEBI:29105"/>
    </ligand>
</feature>
<evidence type="ECO:0000259" key="3">
    <source>
        <dbReference type="PROSITE" id="PS50305"/>
    </source>
</evidence>
<dbReference type="EMBL" id="VWSE01000010">
    <property type="protein sequence ID" value="KAB0285512.1"/>
    <property type="molecule type" value="Genomic_DNA"/>
</dbReference>
<evidence type="ECO:0000256" key="1">
    <source>
        <dbReference type="ARBA" id="ARBA00023027"/>
    </source>
</evidence>
<feature type="domain" description="Deacetylase sirtuin-type" evidence="3">
    <location>
        <begin position="1"/>
        <end position="277"/>
    </location>
</feature>
<evidence type="ECO:0000313" key="4">
    <source>
        <dbReference type="EMBL" id="KAB0285512.1"/>
    </source>
</evidence>
<dbReference type="SUPFAM" id="SSF52467">
    <property type="entry name" value="DHS-like NAD/FAD-binding domain"/>
    <property type="match status" value="1"/>
</dbReference>